<dbReference type="OrthoDB" id="69351at2"/>
<proteinExistence type="predicted"/>
<dbReference type="PANTHER" id="PTHR39085">
    <property type="entry name" value="SLL0924 PROTEIN"/>
    <property type="match status" value="1"/>
</dbReference>
<protein>
    <submittedName>
        <fullName evidence="2">Hydrolase</fullName>
    </submittedName>
</protein>
<dbReference type="InterPro" id="IPR019250">
    <property type="entry name" value="DUF2227_metal-bd"/>
</dbReference>
<organism evidence="2 3">
    <name type="scientific">Deinococcus cellulosilyticus (strain DSM 18568 / NBRC 106333 / KACC 11606 / 5516J-15)</name>
    <dbReference type="NCBI Taxonomy" id="1223518"/>
    <lineage>
        <taxon>Bacteria</taxon>
        <taxon>Thermotogati</taxon>
        <taxon>Deinococcota</taxon>
        <taxon>Deinococci</taxon>
        <taxon>Deinococcales</taxon>
        <taxon>Deinococcaceae</taxon>
        <taxon>Deinococcus</taxon>
    </lineage>
</organism>
<accession>A0A511MYK4</accession>
<keyword evidence="2" id="KW-0378">Hydrolase</keyword>
<dbReference type="AlphaFoldDB" id="A0A511MYK4"/>
<comment type="caution">
    <text evidence="2">The sequence shown here is derived from an EMBL/GenBank/DDBJ whole genome shotgun (WGS) entry which is preliminary data.</text>
</comment>
<sequence>MPSGSVHNLINTGAFLLIAGSTAYAKQQGYVDPSIPEILAFTGTFFVGTFMMSPDLDLAEQNVSSKKAWGIFGFIWVPYGKMFSHRGLSHTWIVGPLTRLVYLTILLAALYYLAILILPDLKSRIRFENVPRTLEFWQPYILGYYVSQWLHLIADGISPDMRALSRTFKKKKR</sequence>
<reference evidence="2 3" key="1">
    <citation type="submission" date="2019-07" db="EMBL/GenBank/DDBJ databases">
        <title>Whole genome shotgun sequence of Deinococcus cellulosilyticus NBRC 106333.</title>
        <authorList>
            <person name="Hosoyama A."/>
            <person name="Uohara A."/>
            <person name="Ohji S."/>
            <person name="Ichikawa N."/>
        </authorList>
    </citation>
    <scope>NUCLEOTIDE SEQUENCE [LARGE SCALE GENOMIC DNA]</scope>
    <source>
        <strain evidence="2 3">NBRC 106333</strain>
    </source>
</reference>
<keyword evidence="1" id="KW-0472">Membrane</keyword>
<keyword evidence="1" id="KW-0812">Transmembrane</keyword>
<dbReference type="Proteomes" id="UP000321306">
    <property type="component" value="Unassembled WGS sequence"/>
</dbReference>
<keyword evidence="1" id="KW-1133">Transmembrane helix</keyword>
<feature type="transmembrane region" description="Helical" evidence="1">
    <location>
        <begin position="100"/>
        <end position="118"/>
    </location>
</feature>
<evidence type="ECO:0000313" key="2">
    <source>
        <dbReference type="EMBL" id="GEM45368.1"/>
    </source>
</evidence>
<dbReference type="PANTHER" id="PTHR39085:SF1">
    <property type="entry name" value="SLL0924 PROTEIN"/>
    <property type="match status" value="1"/>
</dbReference>
<gene>
    <name evidence="2" type="ORF">DC3_10030</name>
</gene>
<dbReference type="EMBL" id="BJXB01000003">
    <property type="protein sequence ID" value="GEM45368.1"/>
    <property type="molecule type" value="Genomic_DNA"/>
</dbReference>
<evidence type="ECO:0000313" key="3">
    <source>
        <dbReference type="Proteomes" id="UP000321306"/>
    </source>
</evidence>
<dbReference type="GO" id="GO:0016787">
    <property type="term" value="F:hydrolase activity"/>
    <property type="evidence" value="ECO:0007669"/>
    <property type="project" value="UniProtKB-KW"/>
</dbReference>
<keyword evidence="3" id="KW-1185">Reference proteome</keyword>
<dbReference type="RefSeq" id="WP_146882829.1">
    <property type="nucleotide sequence ID" value="NZ_BJXB01000003.1"/>
</dbReference>
<evidence type="ECO:0000256" key="1">
    <source>
        <dbReference type="SAM" id="Phobius"/>
    </source>
</evidence>
<dbReference type="Pfam" id="PF09988">
    <property type="entry name" value="DUF2227"/>
    <property type="match status" value="1"/>
</dbReference>
<name>A0A511MYK4_DEIC1</name>